<gene>
    <name evidence="1" type="ORF">MSAR_39510</name>
</gene>
<protein>
    <submittedName>
        <fullName evidence="1">Uncharacterized protein</fullName>
    </submittedName>
</protein>
<dbReference type="EMBL" id="AP022595">
    <property type="protein sequence ID" value="BBY60815.1"/>
    <property type="molecule type" value="Genomic_DNA"/>
</dbReference>
<sequence>MTTLDEAVARAEADRGLAVVSTLRADNTIQASLINAGLAGRPGPAAAAAAQGVHRLRWHP</sequence>
<evidence type="ECO:0000313" key="2">
    <source>
        <dbReference type="Proteomes" id="UP000466445"/>
    </source>
</evidence>
<reference evidence="1 2" key="1">
    <citation type="journal article" date="2019" name="Emerg. Microbes Infect.">
        <title>Comprehensive subspecies identification of 175 nontuberculous mycobacteria species based on 7547 genomic profiles.</title>
        <authorList>
            <person name="Matsumoto Y."/>
            <person name="Kinjo T."/>
            <person name="Motooka D."/>
            <person name="Nabeya D."/>
            <person name="Jung N."/>
            <person name="Uechi K."/>
            <person name="Horii T."/>
            <person name="Iida T."/>
            <person name="Fujita J."/>
            <person name="Nakamura S."/>
        </authorList>
    </citation>
    <scope>NUCLEOTIDE SEQUENCE [LARGE SCALE GENOMIC DNA]</scope>
    <source>
        <strain evidence="1 2">JCM 30395</strain>
    </source>
</reference>
<keyword evidence="2" id="KW-1185">Reference proteome</keyword>
<name>A0A7I7SXS9_9MYCO</name>
<accession>A0A7I7SXS9</accession>
<dbReference type="AlphaFoldDB" id="A0A7I7SXS9"/>
<dbReference type="KEGG" id="msar:MSAR_39510"/>
<proteinExistence type="predicted"/>
<dbReference type="Proteomes" id="UP000466445">
    <property type="component" value="Chromosome"/>
</dbReference>
<evidence type="ECO:0000313" key="1">
    <source>
        <dbReference type="EMBL" id="BBY60815.1"/>
    </source>
</evidence>
<organism evidence="1 2">
    <name type="scientific">Mycolicibacterium sarraceniae</name>
    <dbReference type="NCBI Taxonomy" id="1534348"/>
    <lineage>
        <taxon>Bacteria</taxon>
        <taxon>Bacillati</taxon>
        <taxon>Actinomycetota</taxon>
        <taxon>Actinomycetes</taxon>
        <taxon>Mycobacteriales</taxon>
        <taxon>Mycobacteriaceae</taxon>
        <taxon>Mycolicibacterium</taxon>
    </lineage>
</organism>